<evidence type="ECO:0000313" key="3">
    <source>
        <dbReference type="Proteomes" id="UP000460650"/>
    </source>
</evidence>
<keyword evidence="1" id="KW-0812">Transmembrane</keyword>
<feature type="transmembrane region" description="Helical" evidence="1">
    <location>
        <begin position="63"/>
        <end position="83"/>
    </location>
</feature>
<protein>
    <submittedName>
        <fullName evidence="2">Uncharacterized protein</fullName>
    </submittedName>
</protein>
<evidence type="ECO:0000313" key="2">
    <source>
        <dbReference type="EMBL" id="KAB2655096.1"/>
    </source>
</evidence>
<accession>A0A7V7VQS1</accession>
<feature type="transmembrane region" description="Helical" evidence="1">
    <location>
        <begin position="104"/>
        <end position="133"/>
    </location>
</feature>
<feature type="transmembrane region" description="Helical" evidence="1">
    <location>
        <begin position="20"/>
        <end position="43"/>
    </location>
</feature>
<dbReference type="RefSeq" id="WP_151648317.1">
    <property type="nucleotide sequence ID" value="NZ_WBVY01000007.1"/>
</dbReference>
<dbReference type="AlphaFoldDB" id="A0A7V7VQS1"/>
<keyword evidence="1" id="KW-0472">Membrane</keyword>
<reference evidence="2 3" key="1">
    <citation type="submission" date="2019-09" db="EMBL/GenBank/DDBJ databases">
        <title>Taxonomic organization of the family Brucellaceae based on a phylogenomic approach.</title>
        <authorList>
            <person name="Leclercq S."/>
            <person name="Cloeckaert A."/>
            <person name="Zygmunt M.S."/>
        </authorList>
    </citation>
    <scope>NUCLEOTIDE SEQUENCE [LARGE SCALE GENOMIC DNA]</scope>
    <source>
        <strain evidence="2 3">TA93</strain>
    </source>
</reference>
<organism evidence="2 3">
    <name type="scientific">Brucella tritici</name>
    <dbReference type="NCBI Taxonomy" id="94626"/>
    <lineage>
        <taxon>Bacteria</taxon>
        <taxon>Pseudomonadati</taxon>
        <taxon>Pseudomonadota</taxon>
        <taxon>Alphaproteobacteria</taxon>
        <taxon>Hyphomicrobiales</taxon>
        <taxon>Brucellaceae</taxon>
        <taxon>Brucella/Ochrobactrum group</taxon>
        <taxon>Brucella</taxon>
    </lineage>
</organism>
<gene>
    <name evidence="2" type="ORF">F9K94_21300</name>
</gene>
<keyword evidence="1" id="KW-1133">Transmembrane helix</keyword>
<name>A0A7V7VQS1_9HYPH</name>
<dbReference type="Proteomes" id="UP000460650">
    <property type="component" value="Unassembled WGS sequence"/>
</dbReference>
<dbReference type="EMBL" id="WBVY01000007">
    <property type="protein sequence ID" value="KAB2655096.1"/>
    <property type="molecule type" value="Genomic_DNA"/>
</dbReference>
<sequence length="139" mass="15716">MSMPQGRALSKYELRGLVFWAELLIHVVLFHIPLLVVEFVWAICFAGNPHSGIGPILTLINMGYLTWICLAFALTALVYHVPLKQGWFDAIKNTGRTFSKKRRSFTIGVTILLWYAVVWSLTWLVAFGILPLIGQISLQ</sequence>
<comment type="caution">
    <text evidence="2">The sequence shown here is derived from an EMBL/GenBank/DDBJ whole genome shotgun (WGS) entry which is preliminary data.</text>
</comment>
<proteinExistence type="predicted"/>
<evidence type="ECO:0000256" key="1">
    <source>
        <dbReference type="SAM" id="Phobius"/>
    </source>
</evidence>